<sequence>MDLNNQFDAELGDDILENIKENGYHIGVIEGDDYLPAFAFSIGLYKSYQHPEIIVFGLPMEMMKVTINTLCDAVKKGTKYKANTEYNDILNKFPVKFLEVNKAYYSDYLRYNSWVYDHSNNFPAVQLVWTDNKGNFPWDTGFNSKWKFNQPLLDRNIDFKFYEDKDLEVYTTKYTFKGNPIRWVYHTKDGGWEFHSEEHPDFEDAQSIRLSELIKMDPTLNQLFELNYGKFATRKDLNSPWGIYDHNEEDE</sequence>
<protein>
    <submittedName>
        <fullName evidence="1">DUF4262 domain-containing protein</fullName>
    </submittedName>
</protein>
<accession>A0A7X8SKY2</accession>
<dbReference type="EMBL" id="JABAIL010000003">
    <property type="protein sequence ID" value="NLR92129.1"/>
    <property type="molecule type" value="Genomic_DNA"/>
</dbReference>
<comment type="caution">
    <text evidence="1">The sequence shown here is derived from an EMBL/GenBank/DDBJ whole genome shotgun (WGS) entry which is preliminary data.</text>
</comment>
<name>A0A7X8SKY2_9BACT</name>
<dbReference type="RefSeq" id="WP_168882834.1">
    <property type="nucleotide sequence ID" value="NZ_JABAIL010000003.1"/>
</dbReference>
<dbReference type="AlphaFoldDB" id="A0A7X8SKY2"/>
<evidence type="ECO:0000313" key="1">
    <source>
        <dbReference type="EMBL" id="NLR92129.1"/>
    </source>
</evidence>
<evidence type="ECO:0000313" key="2">
    <source>
        <dbReference type="Proteomes" id="UP000585050"/>
    </source>
</evidence>
<reference evidence="1 2" key="1">
    <citation type="submission" date="2020-04" db="EMBL/GenBank/DDBJ databases">
        <title>Flammeovirga sp. SR4, a novel species isolated from seawater.</title>
        <authorList>
            <person name="Wang X."/>
        </authorList>
    </citation>
    <scope>NUCLEOTIDE SEQUENCE [LARGE SCALE GENOMIC DNA]</scope>
    <source>
        <strain evidence="1 2">SR4</strain>
    </source>
</reference>
<keyword evidence="2" id="KW-1185">Reference proteome</keyword>
<dbReference type="Pfam" id="PF14081">
    <property type="entry name" value="DUF4262"/>
    <property type="match status" value="1"/>
</dbReference>
<proteinExistence type="predicted"/>
<gene>
    <name evidence="1" type="ORF">HGP29_12960</name>
</gene>
<dbReference type="Proteomes" id="UP000585050">
    <property type="component" value="Unassembled WGS sequence"/>
</dbReference>
<dbReference type="InterPro" id="IPR025358">
    <property type="entry name" value="DUF4262"/>
</dbReference>
<organism evidence="1 2">
    <name type="scientific">Flammeovirga agarivorans</name>
    <dbReference type="NCBI Taxonomy" id="2726742"/>
    <lineage>
        <taxon>Bacteria</taxon>
        <taxon>Pseudomonadati</taxon>
        <taxon>Bacteroidota</taxon>
        <taxon>Cytophagia</taxon>
        <taxon>Cytophagales</taxon>
        <taxon>Flammeovirgaceae</taxon>
        <taxon>Flammeovirga</taxon>
    </lineage>
</organism>